<feature type="transmembrane region" description="Helical" evidence="3">
    <location>
        <begin position="206"/>
        <end position="225"/>
    </location>
</feature>
<gene>
    <name evidence="5" type="ORF">CYMTET_9880</name>
</gene>
<dbReference type="PANTHER" id="PTHR37390:SF1">
    <property type="entry name" value="FOLATE-BINDING PROTEIN 1"/>
    <property type="match status" value="1"/>
</dbReference>
<evidence type="ECO:0000313" key="6">
    <source>
        <dbReference type="Proteomes" id="UP001190700"/>
    </source>
</evidence>
<sequence length="266" mass="29828">MSVHTKAFYYIATFGFFFSDIFQGVAAADQLHICRPQEGLQLDKAISPSRQNSLTFCHQYKDCSCCNVSHTANIQRNLEHVLHGDEVSSSCKAFSSLMACRVCDPEVGVGLKWPLCESTCTEWFEACQLDYFAFTPISQRLQICDGTQVLCSPLVHLASDGIDFCKKAGMPISKRQCFTGRMRPNTNMCAGTSEDSDKPSTAQASLIMVYLMVITCILVWILFCGPETLRYFGRRPAPVEVDEDPKMWGVEGETENFPLFETEKEE</sequence>
<dbReference type="EMBL" id="LGRX02003354">
    <property type="protein sequence ID" value="KAK3282378.1"/>
    <property type="molecule type" value="Genomic_DNA"/>
</dbReference>
<evidence type="ECO:0000256" key="1">
    <source>
        <dbReference type="ARBA" id="ARBA00022729"/>
    </source>
</evidence>
<dbReference type="PANTHER" id="PTHR37390">
    <property type="entry name" value="OS02G0592500 PROTEIN"/>
    <property type="match status" value="1"/>
</dbReference>
<evidence type="ECO:0000259" key="4">
    <source>
        <dbReference type="Pfam" id="PF03024"/>
    </source>
</evidence>
<proteinExistence type="predicted"/>
<keyword evidence="2" id="KW-1015">Disulfide bond</keyword>
<organism evidence="5 6">
    <name type="scientific">Cymbomonas tetramitiformis</name>
    <dbReference type="NCBI Taxonomy" id="36881"/>
    <lineage>
        <taxon>Eukaryota</taxon>
        <taxon>Viridiplantae</taxon>
        <taxon>Chlorophyta</taxon>
        <taxon>Pyramimonadophyceae</taxon>
        <taxon>Pyramimonadales</taxon>
        <taxon>Pyramimonadaceae</taxon>
        <taxon>Cymbomonas</taxon>
    </lineage>
</organism>
<evidence type="ECO:0000313" key="5">
    <source>
        <dbReference type="EMBL" id="KAK3282378.1"/>
    </source>
</evidence>
<keyword evidence="3" id="KW-0812">Transmembrane</keyword>
<dbReference type="Pfam" id="PF03024">
    <property type="entry name" value="Folate_rec"/>
    <property type="match status" value="1"/>
</dbReference>
<keyword evidence="6" id="KW-1185">Reference proteome</keyword>
<protein>
    <recommendedName>
        <fullName evidence="4">Folate receptor-like domain-containing protein</fullName>
    </recommendedName>
</protein>
<accession>A0AAE0LEK6</accession>
<comment type="caution">
    <text evidence="5">The sequence shown here is derived from an EMBL/GenBank/DDBJ whole genome shotgun (WGS) entry which is preliminary data.</text>
</comment>
<name>A0AAE0LEK6_9CHLO</name>
<dbReference type="Proteomes" id="UP001190700">
    <property type="component" value="Unassembled WGS sequence"/>
</dbReference>
<dbReference type="AlphaFoldDB" id="A0AAE0LEK6"/>
<keyword evidence="3" id="KW-1133">Transmembrane helix</keyword>
<keyword evidence="3" id="KW-0472">Membrane</keyword>
<evidence type="ECO:0000256" key="2">
    <source>
        <dbReference type="ARBA" id="ARBA00023157"/>
    </source>
</evidence>
<dbReference type="InterPro" id="IPR018143">
    <property type="entry name" value="Folate_rcpt-like"/>
</dbReference>
<feature type="domain" description="Folate receptor-like" evidence="4">
    <location>
        <begin position="48"/>
        <end position="168"/>
    </location>
</feature>
<reference evidence="5 6" key="1">
    <citation type="journal article" date="2015" name="Genome Biol. Evol.">
        <title>Comparative Genomics of a Bacterivorous Green Alga Reveals Evolutionary Causalities and Consequences of Phago-Mixotrophic Mode of Nutrition.</title>
        <authorList>
            <person name="Burns J.A."/>
            <person name="Paasch A."/>
            <person name="Narechania A."/>
            <person name="Kim E."/>
        </authorList>
    </citation>
    <scope>NUCLEOTIDE SEQUENCE [LARGE SCALE GENOMIC DNA]</scope>
    <source>
        <strain evidence="5 6">PLY_AMNH</strain>
    </source>
</reference>
<keyword evidence="1" id="KW-0732">Signal</keyword>
<evidence type="ECO:0000256" key="3">
    <source>
        <dbReference type="SAM" id="Phobius"/>
    </source>
</evidence>
<feature type="transmembrane region" description="Helical" evidence="3">
    <location>
        <begin position="7"/>
        <end position="28"/>
    </location>
</feature>
<dbReference type="InterPro" id="IPR053305">
    <property type="entry name" value="Folate-binding_rcpt-like"/>
</dbReference>